<dbReference type="AlphaFoldDB" id="A0AAF0PWC8"/>
<organism evidence="1 2">
    <name type="scientific">Solanum verrucosum</name>
    <dbReference type="NCBI Taxonomy" id="315347"/>
    <lineage>
        <taxon>Eukaryota</taxon>
        <taxon>Viridiplantae</taxon>
        <taxon>Streptophyta</taxon>
        <taxon>Embryophyta</taxon>
        <taxon>Tracheophyta</taxon>
        <taxon>Spermatophyta</taxon>
        <taxon>Magnoliopsida</taxon>
        <taxon>eudicotyledons</taxon>
        <taxon>Gunneridae</taxon>
        <taxon>Pentapetalae</taxon>
        <taxon>asterids</taxon>
        <taxon>lamiids</taxon>
        <taxon>Solanales</taxon>
        <taxon>Solanaceae</taxon>
        <taxon>Solanoideae</taxon>
        <taxon>Solaneae</taxon>
        <taxon>Solanum</taxon>
    </lineage>
</organism>
<evidence type="ECO:0000313" key="1">
    <source>
        <dbReference type="EMBL" id="WMV12077.1"/>
    </source>
</evidence>
<evidence type="ECO:0000313" key="2">
    <source>
        <dbReference type="Proteomes" id="UP001234989"/>
    </source>
</evidence>
<protein>
    <submittedName>
        <fullName evidence="1">Uncharacterized protein</fullName>
    </submittedName>
</protein>
<reference evidence="1" key="1">
    <citation type="submission" date="2023-08" db="EMBL/GenBank/DDBJ databases">
        <title>A de novo genome assembly of Solanum verrucosum Schlechtendal, a Mexican diploid species geographically isolated from the other diploid A-genome species in potato relatives.</title>
        <authorList>
            <person name="Hosaka K."/>
        </authorList>
    </citation>
    <scope>NUCLEOTIDE SEQUENCE</scope>
    <source>
        <tissue evidence="1">Young leaves</tissue>
    </source>
</reference>
<dbReference type="Proteomes" id="UP001234989">
    <property type="component" value="Chromosome 1"/>
</dbReference>
<gene>
    <name evidence="1" type="ORF">MTR67_005462</name>
</gene>
<dbReference type="EMBL" id="CP133612">
    <property type="protein sequence ID" value="WMV12077.1"/>
    <property type="molecule type" value="Genomic_DNA"/>
</dbReference>
<name>A0AAF0PWC8_SOLVR</name>
<proteinExistence type="predicted"/>
<sequence length="24" mass="2649">MGISSKCSVRGNLADLVLIQHFPY</sequence>
<keyword evidence="2" id="KW-1185">Reference proteome</keyword>
<accession>A0AAF0PWC8</accession>